<name>A0A933S0I2_RHOPL</name>
<evidence type="ECO:0000313" key="1">
    <source>
        <dbReference type="EMBL" id="MBI5130784.1"/>
    </source>
</evidence>
<proteinExistence type="predicted"/>
<dbReference type="AlphaFoldDB" id="A0A933S0I2"/>
<accession>A0A933S0I2</accession>
<comment type="caution">
    <text evidence="1">The sequence shown here is derived from an EMBL/GenBank/DDBJ whole genome shotgun (WGS) entry which is preliminary data.</text>
</comment>
<evidence type="ECO:0000313" key="2">
    <source>
        <dbReference type="Proteomes" id="UP000782519"/>
    </source>
</evidence>
<reference evidence="1" key="1">
    <citation type="submission" date="2020-07" db="EMBL/GenBank/DDBJ databases">
        <title>Huge and variable diversity of episymbiotic CPR bacteria and DPANN archaea in groundwater ecosystems.</title>
        <authorList>
            <person name="He C.Y."/>
            <person name="Keren R."/>
            <person name="Whittaker M."/>
            <person name="Farag I.F."/>
            <person name="Doudna J."/>
            <person name="Cate J.H.D."/>
            <person name="Banfield J.F."/>
        </authorList>
    </citation>
    <scope>NUCLEOTIDE SEQUENCE</scope>
    <source>
        <strain evidence="1">NC_groundwater_1818_Pr3_B-0.1um_66_35</strain>
    </source>
</reference>
<protein>
    <submittedName>
        <fullName evidence="1">GIY-YIG nuclease family protein</fullName>
    </submittedName>
</protein>
<sequence length="157" mass="17747">MIQMAIPSISVEQLLDRAGLTLAGTVKWRTKVPESSSGIYVISIDCPEDVQLDGLPSEVRSRWNEGQQIIYIGRSVNVGKRLSQFYRHVRGKPRPHRGGEDILRLEGQKLVHWSCVREYALAERKLIEFFEQSVGKKPFGNRMRSAQLAKVSIGNSL</sequence>
<organism evidence="1 2">
    <name type="scientific">Rhodopseudomonas palustris</name>
    <dbReference type="NCBI Taxonomy" id="1076"/>
    <lineage>
        <taxon>Bacteria</taxon>
        <taxon>Pseudomonadati</taxon>
        <taxon>Pseudomonadota</taxon>
        <taxon>Alphaproteobacteria</taxon>
        <taxon>Hyphomicrobiales</taxon>
        <taxon>Nitrobacteraceae</taxon>
        <taxon>Rhodopseudomonas</taxon>
    </lineage>
</organism>
<gene>
    <name evidence="1" type="ORF">HZA66_15185</name>
</gene>
<dbReference type="Proteomes" id="UP000782519">
    <property type="component" value="Unassembled WGS sequence"/>
</dbReference>
<dbReference type="EMBL" id="JACRJB010000043">
    <property type="protein sequence ID" value="MBI5130784.1"/>
    <property type="molecule type" value="Genomic_DNA"/>
</dbReference>